<dbReference type="KEGG" id="mmy:MSC_0604"/>
<sequence>MKPDAQNRTDSNKSSDDQQQQQKEKTKTKEENKKDLKHSEDTKEPWYKRSWNKIKEGWSWLKSKVSKK</sequence>
<keyword evidence="3" id="KW-1185">Reference proteome</keyword>
<evidence type="ECO:0000313" key="3">
    <source>
        <dbReference type="Proteomes" id="UP000001016"/>
    </source>
</evidence>
<dbReference type="RefSeq" id="WP_011166780.1">
    <property type="nucleotide sequence ID" value="NC_005364.2"/>
</dbReference>
<accession>Q6MT11</accession>
<reference evidence="2 3" key="1">
    <citation type="journal article" date="2004" name="Genome Res.">
        <title>The genome sequence of Mycoplasma mycoides subsp. mycoides SC type strain PG1T, the causative agent of contagious bovine pleuropneumonia (CBPP).</title>
        <authorList>
            <person name="Westberg J."/>
            <person name="Persson A."/>
            <person name="Holmberg A."/>
            <person name="Goesmann A."/>
            <person name="Lundeberg J."/>
            <person name="Johansson K.-E."/>
            <person name="Pettersson B."/>
            <person name="Uhlen M."/>
        </authorList>
    </citation>
    <scope>NUCLEOTIDE SEQUENCE [LARGE SCALE GENOMIC DNA]</scope>
    <source>
        <strain evidence="2 3">PG1</strain>
    </source>
</reference>
<organism evidence="2 3">
    <name type="scientific">Mycoplasma mycoides subsp. mycoides SC (strain CCUG 32753 / NCTC 10114 / PG1)</name>
    <dbReference type="NCBI Taxonomy" id="272632"/>
    <lineage>
        <taxon>Bacteria</taxon>
        <taxon>Bacillati</taxon>
        <taxon>Mycoplasmatota</taxon>
        <taxon>Mollicutes</taxon>
        <taxon>Mycoplasmataceae</taxon>
        <taxon>Mycoplasma</taxon>
    </lineage>
</organism>
<gene>
    <name evidence="2" type="ordered locus">MSC_0604</name>
</gene>
<feature type="compositionally biased region" description="Basic and acidic residues" evidence="1">
    <location>
        <begin position="1"/>
        <end position="47"/>
    </location>
</feature>
<dbReference type="PATRIC" id="fig|272632.4.peg.650"/>
<dbReference type="EMBL" id="BX293980">
    <property type="protein sequence ID" value="CAE77226.1"/>
    <property type="molecule type" value="Genomic_DNA"/>
</dbReference>
<feature type="region of interest" description="Disordered" evidence="1">
    <location>
        <begin position="1"/>
        <end position="48"/>
    </location>
</feature>
<name>Q6MT11_MYCMS</name>
<evidence type="ECO:0000313" key="2">
    <source>
        <dbReference type="EMBL" id="CAE77226.1"/>
    </source>
</evidence>
<proteinExistence type="predicted"/>
<protein>
    <submittedName>
        <fullName evidence="2">Uncharacterized protein</fullName>
    </submittedName>
</protein>
<dbReference type="AlphaFoldDB" id="Q6MT11"/>
<dbReference type="Proteomes" id="UP000001016">
    <property type="component" value="Chromosome"/>
</dbReference>
<evidence type="ECO:0000256" key="1">
    <source>
        <dbReference type="SAM" id="MobiDB-lite"/>
    </source>
</evidence>
<dbReference type="HOGENOM" id="CLU_2789481_0_0_14"/>